<dbReference type="InterPro" id="IPR036167">
    <property type="entry name" value="tRNA_intron_Endo_cat-like_sf"/>
</dbReference>
<dbReference type="GO" id="GO:0003676">
    <property type="term" value="F:nucleic acid binding"/>
    <property type="evidence" value="ECO:0007669"/>
    <property type="project" value="InterPro"/>
</dbReference>
<proteinExistence type="predicted"/>
<dbReference type="InterPro" id="IPR006677">
    <property type="entry name" value="tRNA_intron_Endonuc_cat-like"/>
</dbReference>
<gene>
    <name evidence="2" type="ORF">ENW83_01240</name>
</gene>
<dbReference type="GO" id="GO:0006388">
    <property type="term" value="P:tRNA splicing, via endonucleolytic cleavage and ligation"/>
    <property type="evidence" value="ECO:0007669"/>
    <property type="project" value="InterPro"/>
</dbReference>
<sequence>MKPEFMVILLGKCNEARLHENKLECVDSEEALDFFDAVYRAKKGSLKIKDNEGKELSWFEVIFNRAKEEPNTWILFSVYYDLRERGRNVREGPFPNTLELISNEKPYAFVFVVEETVKFEIVNLVQWLDLSRRFGREVIVAIVDKHGDVSYYSMERFS</sequence>
<reference evidence="2" key="1">
    <citation type="journal article" date="2020" name="mSystems">
        <title>Genome- and Community-Level Interaction Insights into Carbon Utilization and Element Cycling Functions of Hydrothermarchaeota in Hydrothermal Sediment.</title>
        <authorList>
            <person name="Zhou Z."/>
            <person name="Liu Y."/>
            <person name="Xu W."/>
            <person name="Pan J."/>
            <person name="Luo Z.H."/>
            <person name="Li M."/>
        </authorList>
    </citation>
    <scope>NUCLEOTIDE SEQUENCE [LARGE SCALE GENOMIC DNA]</scope>
    <source>
        <strain evidence="2">SpSt-885</strain>
    </source>
</reference>
<dbReference type="EMBL" id="DTLS01000034">
    <property type="protein sequence ID" value="HGZ59818.1"/>
    <property type="molecule type" value="Genomic_DNA"/>
</dbReference>
<dbReference type="SUPFAM" id="SSF53032">
    <property type="entry name" value="tRNA-intron endonuclease catalytic domain-like"/>
    <property type="match status" value="1"/>
</dbReference>
<dbReference type="AlphaFoldDB" id="A0A7J3SKV8"/>
<name>A0A7J3SKV8_9CREN</name>
<dbReference type="GO" id="GO:0000213">
    <property type="term" value="F:tRNA-intron lyase activity"/>
    <property type="evidence" value="ECO:0007669"/>
    <property type="project" value="InterPro"/>
</dbReference>
<accession>A0A7J3SKV8</accession>
<organism evidence="2">
    <name type="scientific">Fervidicoccus fontis</name>
    <dbReference type="NCBI Taxonomy" id="683846"/>
    <lineage>
        <taxon>Archaea</taxon>
        <taxon>Thermoproteota</taxon>
        <taxon>Thermoprotei</taxon>
        <taxon>Fervidicoccales</taxon>
        <taxon>Fervidicoccaceae</taxon>
        <taxon>Fervidicoccus</taxon>
    </lineage>
</organism>
<comment type="caution">
    <text evidence="2">The sequence shown here is derived from an EMBL/GenBank/DDBJ whole genome shotgun (WGS) entry which is preliminary data.</text>
</comment>
<feature type="domain" description="tRNA intron endonuclease catalytic" evidence="1">
    <location>
        <begin position="73"/>
        <end position="151"/>
    </location>
</feature>
<dbReference type="Gene3D" id="3.40.1350.10">
    <property type="match status" value="1"/>
</dbReference>
<protein>
    <recommendedName>
        <fullName evidence="1">tRNA intron endonuclease catalytic domain-containing protein</fullName>
    </recommendedName>
</protein>
<evidence type="ECO:0000259" key="1">
    <source>
        <dbReference type="Pfam" id="PF01974"/>
    </source>
</evidence>
<evidence type="ECO:0000313" key="2">
    <source>
        <dbReference type="EMBL" id="HGZ59818.1"/>
    </source>
</evidence>
<dbReference type="Pfam" id="PF01974">
    <property type="entry name" value="tRNA_int_endo"/>
    <property type="match status" value="1"/>
</dbReference>
<dbReference type="InterPro" id="IPR011856">
    <property type="entry name" value="tRNA_endonuc-like_dom_sf"/>
</dbReference>